<dbReference type="SMART" id="SM01008">
    <property type="entry name" value="Ald_Xan_dh_C"/>
    <property type="match status" value="1"/>
</dbReference>
<dbReference type="Gene3D" id="3.30.365.10">
    <property type="entry name" value="Aldehyde oxidase/xanthine dehydrogenase, molybdopterin binding domain"/>
    <property type="match status" value="4"/>
</dbReference>
<dbReference type="InterPro" id="IPR052516">
    <property type="entry name" value="N-heterocyclic_Hydroxylase"/>
</dbReference>
<sequence>MNTSTSRRNFLKGAAATGAVLMVGVTPKGVLAAGHAGLASLTPFVKIDEAGTVTAVLKHFDMGQGASTGLATLIAEELGISLDEIEIEFAPHNPQVYNNLFFGPVQGTGGSTAIANSFMQYRQAGAAAREMIKAAAANAWGVAASELAIVDGVVTGAGQSAPMAEFVAAAADLAVPEDPSLTDPKDFRLIGNPTTHRKDNAPKITGQAQYAMDVHLDGQVVAVIKRPPKFGATVVSFDASAAEGMPGYKGAAALPTGGGVVVYADTTWQAFQAREELTVEWDFTNAETRSSDQIRDDMLAMVNSEPEFVARADEGTDAAMAGAAQVIEKEFYFPYLAHASMEVLNCTIRPDEDGGVTLFDGCQVPTLSAGALAQVLQMPMEKVRVETLWAGGSFGRRATSEVDYNVEAGLAFLLDGGQRPVKLMWSREDDTTGGYYRPAAAHKVRVGLDANGRIVAWQHQLATPSIFKGTFFAATQVVDGVDRSSVEGVPDTLYDIPKMTMGVSDFQSPITVAWLRSVGHNHTGYVMETMMDLAAEAAGVDPLEYRLSYLSGEGEERARMREAFQLAADTAGWGTPLPDGHARGIAGMFCFNTAVAQVAEVSKDEDGYVQIEKFSAGVDVGLAVNPDVVEAQVQGGIGFALGFIMRDGIGFDEGEVIQSNFHDYEPLRVWDIKDIEVAIVPSAAPPSGIAEPPVPPAGPALANAIAALGTRVTMLPMAENGVDFV</sequence>
<dbReference type="GO" id="GO:0047121">
    <property type="term" value="F:isoquinoline 1-oxidoreductase activity"/>
    <property type="evidence" value="ECO:0007669"/>
    <property type="project" value="UniProtKB-EC"/>
</dbReference>
<organism evidence="2 3">
    <name type="scientific">Candidatus Rhodobacter oscarellae</name>
    <dbReference type="NCBI Taxonomy" id="1675527"/>
    <lineage>
        <taxon>Bacteria</taxon>
        <taxon>Pseudomonadati</taxon>
        <taxon>Pseudomonadota</taxon>
        <taxon>Alphaproteobacteria</taxon>
        <taxon>Rhodobacterales</taxon>
        <taxon>Rhodobacter group</taxon>
        <taxon>Rhodobacter</taxon>
    </lineage>
</organism>
<dbReference type="EMBL" id="LFTY01000001">
    <property type="protein sequence ID" value="KMW60085.1"/>
    <property type="molecule type" value="Genomic_DNA"/>
</dbReference>
<dbReference type="InterPro" id="IPR019546">
    <property type="entry name" value="TAT_signal_bac_arc"/>
</dbReference>
<dbReference type="InterPro" id="IPR008274">
    <property type="entry name" value="AldOxase/xan_DH_MoCoBD1"/>
</dbReference>
<dbReference type="Pfam" id="PF02738">
    <property type="entry name" value="MoCoBD_1"/>
    <property type="match status" value="1"/>
</dbReference>
<feature type="domain" description="Aldehyde oxidase/xanthine dehydrogenase a/b hammerhead" evidence="1">
    <location>
        <begin position="205"/>
        <end position="285"/>
    </location>
</feature>
<dbReference type="InterPro" id="IPR037165">
    <property type="entry name" value="AldOxase/xan_DH_Mopterin-bd_sf"/>
</dbReference>
<dbReference type="Pfam" id="PF10518">
    <property type="entry name" value="TAT_signal"/>
    <property type="match status" value="1"/>
</dbReference>
<dbReference type="NCBIfam" id="TIGR01409">
    <property type="entry name" value="TAT_signal_seq"/>
    <property type="match status" value="1"/>
</dbReference>
<dbReference type="PATRIC" id="fig|1675527.3.peg.278"/>
<dbReference type="InterPro" id="IPR046867">
    <property type="entry name" value="AldOxase/xan_DH_MoCoBD2"/>
</dbReference>
<dbReference type="OrthoDB" id="9767994at2"/>
<keyword evidence="2" id="KW-0560">Oxidoreductase</keyword>
<accession>A0A0J9EBC6</accession>
<name>A0A0J9EBC6_9RHOB</name>
<dbReference type="InterPro" id="IPR000674">
    <property type="entry name" value="Ald_Oxase/Xan_DH_a/b"/>
</dbReference>
<proteinExistence type="predicted"/>
<evidence type="ECO:0000313" key="3">
    <source>
        <dbReference type="Proteomes" id="UP000037178"/>
    </source>
</evidence>
<keyword evidence="3" id="KW-1185">Reference proteome</keyword>
<dbReference type="PANTHER" id="PTHR47495:SF2">
    <property type="entry name" value="ALDEHYDE DEHYDROGENASE"/>
    <property type="match status" value="1"/>
</dbReference>
<reference evidence="2 3" key="1">
    <citation type="submission" date="2015-06" db="EMBL/GenBank/DDBJ databases">
        <title>Draft genome sequence of an Alphaproteobacteria species associated to the Mediterranean sponge Oscarella lobularis.</title>
        <authorList>
            <person name="Jourda C."/>
            <person name="Santini S."/>
            <person name="Claverie J.-M."/>
        </authorList>
    </citation>
    <scope>NUCLEOTIDE SEQUENCE [LARGE SCALE GENOMIC DNA]</scope>
    <source>
        <strain evidence="2">IGS</strain>
    </source>
</reference>
<dbReference type="InterPro" id="IPR006311">
    <property type="entry name" value="TAT_signal"/>
</dbReference>
<evidence type="ECO:0000259" key="1">
    <source>
        <dbReference type="SMART" id="SM01008"/>
    </source>
</evidence>
<dbReference type="PANTHER" id="PTHR47495">
    <property type="entry name" value="ALDEHYDE DEHYDROGENASE"/>
    <property type="match status" value="1"/>
</dbReference>
<dbReference type="Pfam" id="PF20256">
    <property type="entry name" value="MoCoBD_2"/>
    <property type="match status" value="2"/>
</dbReference>
<dbReference type="SUPFAM" id="SSF56003">
    <property type="entry name" value="Molybdenum cofactor-binding domain"/>
    <property type="match status" value="2"/>
</dbReference>
<dbReference type="AlphaFoldDB" id="A0A0J9EBC6"/>
<evidence type="ECO:0000313" key="2">
    <source>
        <dbReference type="EMBL" id="KMW60085.1"/>
    </source>
</evidence>
<dbReference type="Proteomes" id="UP000037178">
    <property type="component" value="Unassembled WGS sequence"/>
</dbReference>
<dbReference type="RefSeq" id="WP_049641211.1">
    <property type="nucleotide sequence ID" value="NZ_LFTY01000001.1"/>
</dbReference>
<comment type="caution">
    <text evidence="2">The sequence shown here is derived from an EMBL/GenBank/DDBJ whole genome shotgun (WGS) entry which is preliminary data.</text>
</comment>
<dbReference type="EC" id="1.3.99.16" evidence="2"/>
<dbReference type="Gene3D" id="3.90.1170.50">
    <property type="entry name" value="Aldehyde oxidase/xanthine dehydrogenase, a/b hammerhead"/>
    <property type="match status" value="1"/>
</dbReference>
<protein>
    <submittedName>
        <fullName evidence="2">Isoquinoline 1-oxidoreductase beta subunit</fullName>
        <ecNumber evidence="2">1.3.99.16</ecNumber>
    </submittedName>
</protein>
<dbReference type="STRING" id="1675527.AIOL_000236"/>
<dbReference type="PROSITE" id="PS51318">
    <property type="entry name" value="TAT"/>
    <property type="match status" value="1"/>
</dbReference>
<gene>
    <name evidence="2" type="ORF">AIOL_000236</name>
</gene>
<dbReference type="InterPro" id="IPR012368">
    <property type="entry name" value="OxRdtase_Mopterin-bd_su_IorB"/>
</dbReference>
<dbReference type="PIRSF" id="PIRSF036389">
    <property type="entry name" value="IOR_B"/>
    <property type="match status" value="1"/>
</dbReference>